<feature type="domain" description="FMN-binding" evidence="7">
    <location>
        <begin position="91"/>
        <end position="182"/>
    </location>
</feature>
<dbReference type="NCBIfam" id="TIGR01947">
    <property type="entry name" value="rnfG"/>
    <property type="match status" value="1"/>
</dbReference>
<dbReference type="HAMAP" id="MF_00479">
    <property type="entry name" value="RsxG_RnfG"/>
    <property type="match status" value="1"/>
</dbReference>
<keyword evidence="4 6" id="KW-0288">FMN</keyword>
<dbReference type="KEGG" id="caml:H6X83_03485"/>
<comment type="function">
    <text evidence="6">Part of a membrane-bound complex that couples electron transfer with translocation of ions across the membrane.</text>
</comment>
<dbReference type="PANTHER" id="PTHR36118">
    <property type="entry name" value="ION-TRANSLOCATING OXIDOREDUCTASE COMPLEX SUBUNIT G"/>
    <property type="match status" value="1"/>
</dbReference>
<dbReference type="Proteomes" id="UP000516046">
    <property type="component" value="Chromosome"/>
</dbReference>
<name>A0A7G9WJ45_9FIRM</name>
<comment type="cofactor">
    <cofactor evidence="6">
        <name>FMN</name>
        <dbReference type="ChEBI" id="CHEBI:58210"/>
    </cofactor>
</comment>
<keyword evidence="6" id="KW-1133">Transmembrane helix</keyword>
<keyword evidence="3 6" id="KW-0285">Flavoprotein</keyword>
<dbReference type="GO" id="GO:0010181">
    <property type="term" value="F:FMN binding"/>
    <property type="evidence" value="ECO:0007669"/>
    <property type="project" value="InterPro"/>
</dbReference>
<organism evidence="8 9">
    <name type="scientific">Caproicibacterium amylolyticum</name>
    <dbReference type="NCBI Taxonomy" id="2766537"/>
    <lineage>
        <taxon>Bacteria</taxon>
        <taxon>Bacillati</taxon>
        <taxon>Bacillota</taxon>
        <taxon>Clostridia</taxon>
        <taxon>Eubacteriales</taxon>
        <taxon>Oscillospiraceae</taxon>
        <taxon>Caproicibacterium</taxon>
    </lineage>
</organism>
<keyword evidence="6" id="KW-0472">Membrane</keyword>
<evidence type="ECO:0000256" key="1">
    <source>
        <dbReference type="ARBA" id="ARBA00022448"/>
    </source>
</evidence>
<sequence>MKVKVTAKDVVKPVVVLFLICLIVSVLLAFTNQLTKTKIVEINKQTEQQSQQQVLPNADSFEPKTSQGLNYAVGKKGGEVAGYVFTTSSKSYGGDVKVMTGISKEGKVTGVNLVSSNDTPGLGLNAQKASFRDQFKQAVPASGKFDVNKNGQTGNGQIAALTGATITSKAVADAVNQAVASFNTVKGGA</sequence>
<proteinExistence type="inferred from homology"/>
<keyword evidence="6" id="KW-0812">Transmembrane</keyword>
<feature type="modified residue" description="FMN phosphoryl threonine" evidence="6">
    <location>
        <position position="165"/>
    </location>
</feature>
<evidence type="ECO:0000259" key="7">
    <source>
        <dbReference type="SMART" id="SM00900"/>
    </source>
</evidence>
<reference evidence="8 9" key="1">
    <citation type="submission" date="2020-08" db="EMBL/GenBank/DDBJ databases">
        <authorList>
            <person name="Ren C."/>
            <person name="Gu Y."/>
            <person name="Xu Y."/>
        </authorList>
    </citation>
    <scope>NUCLEOTIDE SEQUENCE [LARGE SCALE GENOMIC DNA]</scope>
    <source>
        <strain evidence="8 9">LBM18003</strain>
    </source>
</reference>
<dbReference type="GO" id="GO:0009055">
    <property type="term" value="F:electron transfer activity"/>
    <property type="evidence" value="ECO:0007669"/>
    <property type="project" value="InterPro"/>
</dbReference>
<comment type="similarity">
    <text evidence="6">Belongs to the RnfG family.</text>
</comment>
<gene>
    <name evidence="6" type="primary">rnfG</name>
    <name evidence="8" type="ORF">H6X83_03485</name>
</gene>
<evidence type="ECO:0000256" key="6">
    <source>
        <dbReference type="HAMAP-Rule" id="MF_00479"/>
    </source>
</evidence>
<dbReference type="SMART" id="SM00900">
    <property type="entry name" value="FMN_bind"/>
    <property type="match status" value="1"/>
</dbReference>
<accession>A0A7G9WJ45</accession>
<dbReference type="InterPro" id="IPR007329">
    <property type="entry name" value="FMN-bd"/>
</dbReference>
<comment type="subunit">
    <text evidence="6">The complex is composed of six subunits: RnfA, RnfB, RnfC, RnfD, RnfE and RnfG.</text>
</comment>
<keyword evidence="6" id="KW-1278">Translocase</keyword>
<evidence type="ECO:0000313" key="9">
    <source>
        <dbReference type="Proteomes" id="UP000516046"/>
    </source>
</evidence>
<dbReference type="AlphaFoldDB" id="A0A7G9WJ45"/>
<comment type="subcellular location">
    <subcellularLocation>
        <location evidence="6">Cell membrane</location>
        <topology evidence="6">Single-pass membrane protein</topology>
    </subcellularLocation>
</comment>
<dbReference type="GO" id="GO:0022900">
    <property type="term" value="P:electron transport chain"/>
    <property type="evidence" value="ECO:0007669"/>
    <property type="project" value="UniProtKB-UniRule"/>
</dbReference>
<dbReference type="RefSeq" id="WP_212507775.1">
    <property type="nucleotide sequence ID" value="NZ_CP060696.1"/>
</dbReference>
<dbReference type="InterPro" id="IPR010209">
    <property type="entry name" value="Ion_transpt_RnfG/RsxG"/>
</dbReference>
<dbReference type="PIRSF" id="PIRSF006091">
    <property type="entry name" value="E_trnsport_RnfG"/>
    <property type="match status" value="1"/>
</dbReference>
<dbReference type="GO" id="GO:0005886">
    <property type="term" value="C:plasma membrane"/>
    <property type="evidence" value="ECO:0007669"/>
    <property type="project" value="UniProtKB-SubCell"/>
</dbReference>
<dbReference type="EMBL" id="CP060696">
    <property type="protein sequence ID" value="QNO18707.1"/>
    <property type="molecule type" value="Genomic_DNA"/>
</dbReference>
<evidence type="ECO:0000256" key="3">
    <source>
        <dbReference type="ARBA" id="ARBA00022630"/>
    </source>
</evidence>
<dbReference type="EC" id="7.-.-.-" evidence="6"/>
<evidence type="ECO:0000256" key="4">
    <source>
        <dbReference type="ARBA" id="ARBA00022643"/>
    </source>
</evidence>
<keyword evidence="5 6" id="KW-0249">Electron transport</keyword>
<evidence type="ECO:0000256" key="5">
    <source>
        <dbReference type="ARBA" id="ARBA00022982"/>
    </source>
</evidence>
<dbReference type="Pfam" id="PF04205">
    <property type="entry name" value="FMN_bind"/>
    <property type="match status" value="1"/>
</dbReference>
<keyword evidence="9" id="KW-1185">Reference proteome</keyword>
<keyword evidence="2 6" id="KW-0597">Phosphoprotein</keyword>
<keyword evidence="6" id="KW-1003">Cell membrane</keyword>
<protein>
    <recommendedName>
        <fullName evidence="6">Ion-translocating oxidoreductase complex subunit G</fullName>
        <ecNumber evidence="6">7.-.-.-</ecNumber>
    </recommendedName>
    <alternativeName>
        <fullName evidence="6">Rnf electron transport complex subunit G</fullName>
    </alternativeName>
</protein>
<evidence type="ECO:0000313" key="8">
    <source>
        <dbReference type="EMBL" id="QNO18707.1"/>
    </source>
</evidence>
<dbReference type="PANTHER" id="PTHR36118:SF1">
    <property type="entry name" value="ION-TRANSLOCATING OXIDOREDUCTASE COMPLEX SUBUNIT G"/>
    <property type="match status" value="1"/>
</dbReference>
<evidence type="ECO:0000256" key="2">
    <source>
        <dbReference type="ARBA" id="ARBA00022553"/>
    </source>
</evidence>
<keyword evidence="1 6" id="KW-0813">Transport</keyword>